<dbReference type="eggNOG" id="ENOG502RK4I">
    <property type="taxonomic scope" value="Eukaryota"/>
</dbReference>
<protein>
    <submittedName>
        <fullName evidence="1">Uncharacterized protein B22I21.150</fullName>
    </submittedName>
</protein>
<name>Q6MUQ1_NEUCS</name>
<dbReference type="AlphaFoldDB" id="Q6MUQ1"/>
<proteinExistence type="predicted"/>
<evidence type="ECO:0000313" key="1">
    <source>
        <dbReference type="EMBL" id="CAE76601.1"/>
    </source>
</evidence>
<dbReference type="EMBL" id="BX842641">
    <property type="protein sequence ID" value="CAE76601.1"/>
    <property type="molecule type" value="Genomic_DNA"/>
</dbReference>
<dbReference type="VEuPathDB" id="FungiDB:NCU00594"/>
<reference evidence="1" key="1">
    <citation type="submission" date="2003-11" db="EMBL/GenBank/DDBJ databases">
        <authorList>
            <person name="Schulte U."/>
            <person name="Aign V."/>
            <person name="Hoheisel J."/>
            <person name="Brandt P."/>
            <person name="Fartmann B."/>
            <person name="Holland R."/>
            <person name="Nyakatura G."/>
            <person name="Mewes H.W."/>
            <person name="Mannhaupt G."/>
        </authorList>
    </citation>
    <scope>NUCLEOTIDE SEQUENCE</scope>
</reference>
<sequence length="123" mass="13271">MGTELEAPNPAIDRKDCQSSVIVTGYVPYNPITYLICVLVGPQSTTDDVVLSRVPGLPPLFEQHLERCYRDNLSGRLSHDVRISAAYQAESVLAQVDGPSLAEGSLAQTLTSQKKHGVMLSCA</sequence>
<reference evidence="1" key="2">
    <citation type="submission" date="2003-11" db="EMBL/GenBank/DDBJ databases">
        <authorList>
            <person name="German Neurospora genome project"/>
        </authorList>
    </citation>
    <scope>NUCLEOTIDE SEQUENCE</scope>
</reference>
<organism evidence="1">
    <name type="scientific">Neurospora crassa</name>
    <dbReference type="NCBI Taxonomy" id="5141"/>
    <lineage>
        <taxon>Eukaryota</taxon>
        <taxon>Fungi</taxon>
        <taxon>Dikarya</taxon>
        <taxon>Ascomycota</taxon>
        <taxon>Pezizomycotina</taxon>
        <taxon>Sordariomycetes</taxon>
        <taxon>Sordariomycetidae</taxon>
        <taxon>Sordariales</taxon>
        <taxon>Sordariaceae</taxon>
        <taxon>Neurospora</taxon>
    </lineage>
</organism>
<dbReference type="OrthoDB" id="10301617at2759"/>
<gene>
    <name evidence="1" type="primary">B22I21.150</name>
</gene>
<accession>Q6MUQ1</accession>
<dbReference type="HOGENOM" id="CLU_2062125_0_0_1"/>